<dbReference type="RefSeq" id="WP_097183901.1">
    <property type="nucleotide sequence ID" value="NZ_OCNK01000002.1"/>
</dbReference>
<dbReference type="OrthoDB" id="3264463at2"/>
<evidence type="ECO:0000313" key="2">
    <source>
        <dbReference type="Proteomes" id="UP000219482"/>
    </source>
</evidence>
<dbReference type="AlphaFoldDB" id="A0A286GUR0"/>
<evidence type="ECO:0008006" key="3">
    <source>
        <dbReference type="Google" id="ProtNLM"/>
    </source>
</evidence>
<gene>
    <name evidence="1" type="ORF">SAMN06272739_2225</name>
</gene>
<reference evidence="2" key="1">
    <citation type="submission" date="2017-09" db="EMBL/GenBank/DDBJ databases">
        <authorList>
            <person name="Varghese N."/>
            <person name="Submissions S."/>
        </authorList>
    </citation>
    <scope>NUCLEOTIDE SEQUENCE [LARGE SCALE GENOMIC DNA]</scope>
    <source>
        <strain evidence="2">DSM 44270</strain>
    </source>
</reference>
<organism evidence="1 2">
    <name type="scientific">Blastococcus haudaquaticus</name>
    <dbReference type="NCBI Taxonomy" id="1938745"/>
    <lineage>
        <taxon>Bacteria</taxon>
        <taxon>Bacillati</taxon>
        <taxon>Actinomycetota</taxon>
        <taxon>Actinomycetes</taxon>
        <taxon>Geodermatophilales</taxon>
        <taxon>Geodermatophilaceae</taxon>
        <taxon>Blastococcus</taxon>
    </lineage>
</organism>
<sequence length="360" mass="37123">MDARTGPPAPPGRIAVRLSDLGELAAALPHLLGFRPAESVVLVGLVGPGARRLGMTARADIPPVEAGRAMARLLAAKVVTGRPAGVVAVVVSEAGDAEVGDAEDGDAEQGLPHRGLMGHLCAALAEHAVPVRDVLLVRGGRWWSYDCPERCCAPGVGTALPDGVTELEVAAVAAGVVVEPDRATLAARVAPPEGLDRSAMAAVCAQVALECAERILDGGWDTVTGESWAAVLEALARCRPGAVVRLTDREVARVVWGLRDRSVRDLALQLALGEDAPAAEQLWTECTRRAPVPLDAAAATLLAVSAWVRGDGATAGIALDRALAGEPGYALARLLSEALDACLSPDELRRLIRSAAAAGR</sequence>
<keyword evidence="2" id="KW-1185">Reference proteome</keyword>
<protein>
    <recommendedName>
        <fullName evidence="3">DUF4192 domain-containing protein</fullName>
    </recommendedName>
</protein>
<name>A0A286GUR0_9ACTN</name>
<dbReference type="EMBL" id="OCNK01000002">
    <property type="protein sequence ID" value="SOD99268.1"/>
    <property type="molecule type" value="Genomic_DNA"/>
</dbReference>
<dbReference type="Pfam" id="PF13830">
    <property type="entry name" value="DUF4192"/>
    <property type="match status" value="1"/>
</dbReference>
<accession>A0A286GUR0</accession>
<evidence type="ECO:0000313" key="1">
    <source>
        <dbReference type="EMBL" id="SOD99268.1"/>
    </source>
</evidence>
<dbReference type="Proteomes" id="UP000219482">
    <property type="component" value="Unassembled WGS sequence"/>
</dbReference>
<proteinExistence type="predicted"/>
<dbReference type="InterPro" id="IPR025447">
    <property type="entry name" value="DUF4192"/>
</dbReference>